<dbReference type="OrthoDB" id="15077at2"/>
<name>A0A540VYF5_9ACTN</name>
<organism evidence="3 4">
    <name type="scientific">Kitasatospora acidiphila</name>
    <dbReference type="NCBI Taxonomy" id="2567942"/>
    <lineage>
        <taxon>Bacteria</taxon>
        <taxon>Bacillati</taxon>
        <taxon>Actinomycetota</taxon>
        <taxon>Actinomycetes</taxon>
        <taxon>Kitasatosporales</taxon>
        <taxon>Streptomycetaceae</taxon>
        <taxon>Kitasatospora</taxon>
    </lineage>
</organism>
<dbReference type="InterPro" id="IPR029068">
    <property type="entry name" value="Glyas_Bleomycin-R_OHBP_Dase"/>
</dbReference>
<feature type="region of interest" description="Disordered" evidence="1">
    <location>
        <begin position="200"/>
        <end position="236"/>
    </location>
</feature>
<dbReference type="PANTHER" id="PTHR35908:SF1">
    <property type="entry name" value="CONSERVED PROTEIN"/>
    <property type="match status" value="1"/>
</dbReference>
<proteinExistence type="predicted"/>
<feature type="domain" description="Glyoxalase-like" evidence="2">
    <location>
        <begin position="153"/>
        <end position="283"/>
    </location>
</feature>
<dbReference type="PANTHER" id="PTHR35908">
    <property type="entry name" value="HYPOTHETICAL FUSION PROTEIN"/>
    <property type="match status" value="1"/>
</dbReference>
<accession>A0A540VYF5</accession>
<reference evidence="3 4" key="1">
    <citation type="submission" date="2019-06" db="EMBL/GenBank/DDBJ databases">
        <title>Description of Kitasatospora acidophila sp. nov. isolated from pine grove soil, and reclassification of Streptomyces novaecaesareae to Kitasatospora novaeceasareae comb. nov.</title>
        <authorList>
            <person name="Kim M.J."/>
        </authorList>
    </citation>
    <scope>NUCLEOTIDE SEQUENCE [LARGE SCALE GENOMIC DNA]</scope>
    <source>
        <strain evidence="3 4">MMS16-CNU292</strain>
    </source>
</reference>
<feature type="domain" description="Glyoxalase-like" evidence="2">
    <location>
        <begin position="15"/>
        <end position="122"/>
    </location>
</feature>
<sequence length="297" mass="31658">MIRWVYAFVDRPREHFTVAAEFWTAVTGTSLSERRGTEGEFATLLPTGTKVGHQARTTDGAPEPDACLKLQGVASESGGTHLDLAVEDIPALVARAVSLGATVVAEQGFVVLASPAKQLFCAVTWHGEARRPSIFEGARLDQISIDIPPELYEEETTFWGELTGWPVLTGSRPEFRAVKPPAGLPVRILLHRLGTGNAMSAPASPHRLGPQATAAPPTPGVQRTQGGPHSTGEPAKAGAHLDFACADRATTRVAHEKLGASFVAEYPYWTVMSDPTGAHYCLTARDPDTGLLGNPHD</sequence>
<dbReference type="Proteomes" id="UP000319103">
    <property type="component" value="Unassembled WGS sequence"/>
</dbReference>
<evidence type="ECO:0000313" key="3">
    <source>
        <dbReference type="EMBL" id="TQF01785.1"/>
    </source>
</evidence>
<evidence type="ECO:0000259" key="2">
    <source>
        <dbReference type="Pfam" id="PF18029"/>
    </source>
</evidence>
<evidence type="ECO:0000313" key="4">
    <source>
        <dbReference type="Proteomes" id="UP000319103"/>
    </source>
</evidence>
<dbReference type="AlphaFoldDB" id="A0A540VYF5"/>
<dbReference type="InterPro" id="IPR041581">
    <property type="entry name" value="Glyoxalase_6"/>
</dbReference>
<dbReference type="EMBL" id="VIGB01000003">
    <property type="protein sequence ID" value="TQF01785.1"/>
    <property type="molecule type" value="Genomic_DNA"/>
</dbReference>
<comment type="caution">
    <text evidence="3">The sequence shown here is derived from an EMBL/GenBank/DDBJ whole genome shotgun (WGS) entry which is preliminary data.</text>
</comment>
<evidence type="ECO:0000256" key="1">
    <source>
        <dbReference type="SAM" id="MobiDB-lite"/>
    </source>
</evidence>
<dbReference type="Gene3D" id="3.10.180.10">
    <property type="entry name" value="2,3-Dihydroxybiphenyl 1,2-Dioxygenase, domain 1"/>
    <property type="match status" value="2"/>
</dbReference>
<keyword evidence="4" id="KW-1185">Reference proteome</keyword>
<dbReference type="Pfam" id="PF18029">
    <property type="entry name" value="Glyoxalase_6"/>
    <property type="match status" value="2"/>
</dbReference>
<gene>
    <name evidence="3" type="ORF">E6W39_05360</name>
</gene>
<dbReference type="RefSeq" id="WP_141632508.1">
    <property type="nucleotide sequence ID" value="NZ_VIGB01000003.1"/>
</dbReference>
<dbReference type="SUPFAM" id="SSF54593">
    <property type="entry name" value="Glyoxalase/Bleomycin resistance protein/Dihydroxybiphenyl dioxygenase"/>
    <property type="match status" value="1"/>
</dbReference>
<protein>
    <submittedName>
        <fullName evidence="3">VOC family protein</fullName>
    </submittedName>
</protein>